<gene>
    <name evidence="2" type="ORF">H8S45_02705</name>
</gene>
<dbReference type="Proteomes" id="UP000606499">
    <property type="component" value="Unassembled WGS sequence"/>
</dbReference>
<organism evidence="2 3">
    <name type="scientific">Agathobaculum faecis</name>
    <dbReference type="NCBI Taxonomy" id="2763013"/>
    <lineage>
        <taxon>Bacteria</taxon>
        <taxon>Bacillati</taxon>
        <taxon>Bacillota</taxon>
        <taxon>Clostridia</taxon>
        <taxon>Eubacteriales</taxon>
        <taxon>Butyricicoccaceae</taxon>
        <taxon>Agathobaculum</taxon>
    </lineage>
</organism>
<dbReference type="AlphaFoldDB" id="A0A923RXH3"/>
<evidence type="ECO:0008006" key="4">
    <source>
        <dbReference type="Google" id="ProtNLM"/>
    </source>
</evidence>
<sequence>MDAKATGALTAAAAVLLVLTSCVAGLPPQNPPCKAFSQTKSTGKRVSGAFSIQYSLRFC</sequence>
<dbReference type="PROSITE" id="PS51257">
    <property type="entry name" value="PROKAR_LIPOPROTEIN"/>
    <property type="match status" value="1"/>
</dbReference>
<feature type="chain" id="PRO_5039400458" description="Lipoprotein" evidence="1">
    <location>
        <begin position="25"/>
        <end position="59"/>
    </location>
</feature>
<keyword evidence="1" id="KW-0732">Signal</keyword>
<dbReference type="EMBL" id="JACOPL010000002">
    <property type="protein sequence ID" value="MBC5724380.1"/>
    <property type="molecule type" value="Genomic_DNA"/>
</dbReference>
<comment type="caution">
    <text evidence="2">The sequence shown here is derived from an EMBL/GenBank/DDBJ whole genome shotgun (WGS) entry which is preliminary data.</text>
</comment>
<evidence type="ECO:0000313" key="2">
    <source>
        <dbReference type="EMBL" id="MBC5724380.1"/>
    </source>
</evidence>
<reference evidence="2" key="1">
    <citation type="submission" date="2020-08" db="EMBL/GenBank/DDBJ databases">
        <title>Genome public.</title>
        <authorList>
            <person name="Liu C."/>
            <person name="Sun Q."/>
        </authorList>
    </citation>
    <scope>NUCLEOTIDE SEQUENCE</scope>
    <source>
        <strain evidence="2">NSJ-28</strain>
    </source>
</reference>
<dbReference type="RefSeq" id="WP_186949519.1">
    <property type="nucleotide sequence ID" value="NZ_JACOPL010000002.1"/>
</dbReference>
<protein>
    <recommendedName>
        <fullName evidence="4">Lipoprotein</fullName>
    </recommendedName>
</protein>
<proteinExistence type="predicted"/>
<keyword evidence="3" id="KW-1185">Reference proteome</keyword>
<feature type="signal peptide" evidence="1">
    <location>
        <begin position="1"/>
        <end position="24"/>
    </location>
</feature>
<evidence type="ECO:0000313" key="3">
    <source>
        <dbReference type="Proteomes" id="UP000606499"/>
    </source>
</evidence>
<accession>A0A923RXH3</accession>
<name>A0A923RXH3_9FIRM</name>
<evidence type="ECO:0000256" key="1">
    <source>
        <dbReference type="SAM" id="SignalP"/>
    </source>
</evidence>